<dbReference type="PANTHER" id="PTHR33619">
    <property type="entry name" value="POLYSACCHARIDE EXPORT PROTEIN GFCE-RELATED"/>
    <property type="match status" value="1"/>
</dbReference>
<dbReference type="Pfam" id="PF10531">
    <property type="entry name" value="SLBB"/>
    <property type="match status" value="1"/>
</dbReference>
<comment type="caution">
    <text evidence="7">The sequence shown here is derived from an EMBL/GenBank/DDBJ whole genome shotgun (WGS) entry which is preliminary data.</text>
</comment>
<name>A0A7W6AH12_9HYPH</name>
<dbReference type="Proteomes" id="UP001156881">
    <property type="component" value="Unassembled WGS sequence"/>
</dbReference>
<dbReference type="EMBL" id="BSPG01000014">
    <property type="protein sequence ID" value="GLS44757.1"/>
    <property type="molecule type" value="Genomic_DNA"/>
</dbReference>
<dbReference type="InterPro" id="IPR058781">
    <property type="entry name" value="HH_AprE-like"/>
</dbReference>
<dbReference type="Gene3D" id="3.30.1950.10">
    <property type="entry name" value="wza like domain"/>
    <property type="match status" value="1"/>
</dbReference>
<feature type="region of interest" description="Disordered" evidence="2">
    <location>
        <begin position="402"/>
        <end position="428"/>
    </location>
</feature>
<dbReference type="InterPro" id="IPR003715">
    <property type="entry name" value="Poly_export_N"/>
</dbReference>
<dbReference type="InterPro" id="IPR049712">
    <property type="entry name" value="Poly_export"/>
</dbReference>
<reference evidence="7 8" key="3">
    <citation type="submission" date="2020-08" db="EMBL/GenBank/DDBJ databases">
        <title>Genomic Encyclopedia of Type Strains, Phase IV (KMG-IV): sequencing the most valuable type-strain genomes for metagenomic binning, comparative biology and taxonomic classification.</title>
        <authorList>
            <person name="Goeker M."/>
        </authorList>
    </citation>
    <scope>NUCLEOTIDE SEQUENCE [LARGE SCALE GENOMIC DNA]</scope>
    <source>
        <strain evidence="7 8">DSM 24105</strain>
    </source>
</reference>
<evidence type="ECO:0000256" key="2">
    <source>
        <dbReference type="SAM" id="MobiDB-lite"/>
    </source>
</evidence>
<evidence type="ECO:0000313" key="6">
    <source>
        <dbReference type="EMBL" id="GLS44757.1"/>
    </source>
</evidence>
<accession>A0A7W6AH12</accession>
<dbReference type="PANTHER" id="PTHR33619:SF3">
    <property type="entry name" value="POLYSACCHARIDE EXPORT PROTEIN GFCE-RELATED"/>
    <property type="match status" value="1"/>
</dbReference>
<sequence>MTDLMDRSGLKRRACHLGALLVMVGLVDPAVAQDANYRLAPGDRVAVSVYGQADLSGEFGVGGGGSLFLPLIGEVSVSAMTLPEAQKQISERLGDGFLQRPVVSLRITEMRPIYMLGDVRLPGSYPFRYGSSVLSGIALAGGFGVPEQAQINLRTEFLAADERVRVLEANRRLYLIRRARLEAQRQNRNSFEAPFDPPDEGSVGHILAEERDILTAQQGALSQAVLSLQAQKPRLEAEIAGVRAQRASEETQLQLIQSHIEDYQKLMASGLARRYQGIEFQREEARNRGAIARMNSDLARLDLALGDLVLRLQETKDAYYRKVMSELQDVTTRLVETETQLPIVREIREAKLQSGGTLAAFSGAPLKRKVFVTRVQDKAPATFEATESTLLAPGDIVDIRREPASPALQSNAASFGDRATQRVSENRP</sequence>
<keyword evidence="9" id="KW-1185">Reference proteome</keyword>
<organism evidence="7 8">
    <name type="scientific">Methylobacterium brachythecii</name>
    <dbReference type="NCBI Taxonomy" id="1176177"/>
    <lineage>
        <taxon>Bacteria</taxon>
        <taxon>Pseudomonadati</taxon>
        <taxon>Pseudomonadota</taxon>
        <taxon>Alphaproteobacteria</taxon>
        <taxon>Hyphomicrobiales</taxon>
        <taxon>Methylobacteriaceae</taxon>
        <taxon>Methylobacterium</taxon>
    </lineage>
</organism>
<feature type="domain" description="Polysaccharide export protein N-terminal" evidence="3">
    <location>
        <begin position="32"/>
        <end position="107"/>
    </location>
</feature>
<evidence type="ECO:0000313" key="8">
    <source>
        <dbReference type="Proteomes" id="UP000517759"/>
    </source>
</evidence>
<dbReference type="EMBL" id="JACIDN010000004">
    <property type="protein sequence ID" value="MBB3903177.1"/>
    <property type="molecule type" value="Genomic_DNA"/>
</dbReference>
<feature type="domain" description="Soluble ligand binding" evidence="4">
    <location>
        <begin position="113"/>
        <end position="153"/>
    </location>
</feature>
<dbReference type="GO" id="GO:0015159">
    <property type="term" value="F:polysaccharide transmembrane transporter activity"/>
    <property type="evidence" value="ECO:0007669"/>
    <property type="project" value="InterPro"/>
</dbReference>
<dbReference type="Pfam" id="PF02563">
    <property type="entry name" value="Poly_export"/>
    <property type="match status" value="1"/>
</dbReference>
<dbReference type="Gene3D" id="3.10.560.10">
    <property type="entry name" value="Outer membrane lipoprotein wza domain like"/>
    <property type="match status" value="1"/>
</dbReference>
<dbReference type="Pfam" id="PF25994">
    <property type="entry name" value="HH_AprE"/>
    <property type="match status" value="1"/>
</dbReference>
<dbReference type="Proteomes" id="UP000517759">
    <property type="component" value="Unassembled WGS sequence"/>
</dbReference>
<protein>
    <submittedName>
        <fullName evidence="6">Exopolysaccharide production protein ExoF</fullName>
    </submittedName>
    <submittedName>
        <fullName evidence="7">Polysaccharide export outer membrane protein</fullName>
    </submittedName>
</protein>
<reference evidence="6" key="1">
    <citation type="journal article" date="2014" name="Int. J. Syst. Evol. Microbiol.">
        <title>Complete genome of a new Firmicutes species belonging to the dominant human colonic microbiota ('Ruminococcus bicirculans') reveals two chromosomes and a selective capacity to utilize plant glucans.</title>
        <authorList>
            <consortium name="NISC Comparative Sequencing Program"/>
            <person name="Wegmann U."/>
            <person name="Louis P."/>
            <person name="Goesmann A."/>
            <person name="Henrissat B."/>
            <person name="Duncan S.H."/>
            <person name="Flint H.J."/>
        </authorList>
    </citation>
    <scope>NUCLEOTIDE SEQUENCE</scope>
    <source>
        <strain evidence="6">NBRC 107710</strain>
    </source>
</reference>
<evidence type="ECO:0000313" key="9">
    <source>
        <dbReference type="Proteomes" id="UP001156881"/>
    </source>
</evidence>
<dbReference type="AlphaFoldDB" id="A0A7W6AH12"/>
<feature type="domain" description="AprE-like long alpha-helical hairpin" evidence="5">
    <location>
        <begin position="162"/>
        <end position="345"/>
    </location>
</feature>
<evidence type="ECO:0000259" key="5">
    <source>
        <dbReference type="Pfam" id="PF25994"/>
    </source>
</evidence>
<dbReference type="RefSeq" id="WP_183505846.1">
    <property type="nucleotide sequence ID" value="NZ_BSPG01000014.1"/>
</dbReference>
<evidence type="ECO:0000259" key="3">
    <source>
        <dbReference type="Pfam" id="PF02563"/>
    </source>
</evidence>
<evidence type="ECO:0000256" key="1">
    <source>
        <dbReference type="ARBA" id="ARBA00022729"/>
    </source>
</evidence>
<gene>
    <name evidence="6" type="primary">exoF1</name>
    <name evidence="6" type="ORF">GCM10007884_27450</name>
    <name evidence="7" type="ORF">GGR33_002679</name>
</gene>
<reference evidence="6" key="4">
    <citation type="submission" date="2023-01" db="EMBL/GenBank/DDBJ databases">
        <title>Draft genome sequence of Methylobacterium brachythecii strain NBRC 107710.</title>
        <authorList>
            <person name="Sun Q."/>
            <person name="Mori K."/>
        </authorList>
    </citation>
    <scope>NUCLEOTIDE SEQUENCE</scope>
    <source>
        <strain evidence="6">NBRC 107710</strain>
    </source>
</reference>
<evidence type="ECO:0000259" key="4">
    <source>
        <dbReference type="Pfam" id="PF10531"/>
    </source>
</evidence>
<reference evidence="9" key="2">
    <citation type="journal article" date="2019" name="Int. J. Syst. Evol. Microbiol.">
        <title>The Global Catalogue of Microorganisms (GCM) 10K type strain sequencing project: providing services to taxonomists for standard genome sequencing and annotation.</title>
        <authorList>
            <consortium name="The Broad Institute Genomics Platform"/>
            <consortium name="The Broad Institute Genome Sequencing Center for Infectious Disease"/>
            <person name="Wu L."/>
            <person name="Ma J."/>
        </authorList>
    </citation>
    <scope>NUCLEOTIDE SEQUENCE [LARGE SCALE GENOMIC DNA]</scope>
    <source>
        <strain evidence="9">NBRC 107710</strain>
    </source>
</reference>
<evidence type="ECO:0000313" key="7">
    <source>
        <dbReference type="EMBL" id="MBB3903177.1"/>
    </source>
</evidence>
<dbReference type="InterPro" id="IPR019554">
    <property type="entry name" value="Soluble_ligand-bd"/>
</dbReference>
<keyword evidence="1" id="KW-0732">Signal</keyword>
<proteinExistence type="predicted"/>